<dbReference type="Gene3D" id="1.25.40.10">
    <property type="entry name" value="Tetratricopeptide repeat domain"/>
    <property type="match status" value="1"/>
</dbReference>
<dbReference type="InterPro" id="IPR051533">
    <property type="entry name" value="WaaL-like"/>
</dbReference>
<dbReference type="Proteomes" id="UP000677244">
    <property type="component" value="Unassembled WGS sequence"/>
</dbReference>
<dbReference type="EMBL" id="JAGHKO010000024">
    <property type="protein sequence ID" value="MBO9205403.1"/>
    <property type="molecule type" value="Genomic_DNA"/>
</dbReference>
<keyword evidence="8" id="KW-0436">Ligase</keyword>
<comment type="subcellular location">
    <subcellularLocation>
        <location evidence="1">Membrane</location>
        <topology evidence="1">Multi-pass membrane protein</topology>
    </subcellularLocation>
</comment>
<keyword evidence="3 6" id="KW-1133">Transmembrane helix</keyword>
<feature type="transmembrane region" description="Helical" evidence="6">
    <location>
        <begin position="30"/>
        <end position="51"/>
    </location>
</feature>
<keyword evidence="9" id="KW-1185">Reference proteome</keyword>
<feature type="transmembrane region" description="Helical" evidence="6">
    <location>
        <begin position="332"/>
        <end position="351"/>
    </location>
</feature>
<keyword evidence="5" id="KW-0802">TPR repeat</keyword>
<feature type="transmembrane region" description="Helical" evidence="6">
    <location>
        <begin position="63"/>
        <end position="86"/>
    </location>
</feature>
<evidence type="ECO:0000256" key="1">
    <source>
        <dbReference type="ARBA" id="ARBA00004141"/>
    </source>
</evidence>
<dbReference type="GO" id="GO:0016874">
    <property type="term" value="F:ligase activity"/>
    <property type="evidence" value="ECO:0007669"/>
    <property type="project" value="UniProtKB-KW"/>
</dbReference>
<sequence>MKRFATLLLAMVLIASQINTHRHFINASLAAYYLYIIVVTGFTAFCAVWLLKRPVRDPQPAYSWPFVLYTLFTAYVVISSSLFTSFTYKTTYALAGLLFVIGLLIFINRVDNHHLKWIFNTIIALGVLQAGICLLQWLTVLPSTNRLFVVTGSWVNPNVTAMFLALSIPPLLYTLFERKGKLQGVLAAGLIMVVTALFLLKCRTALIGSGVAACILLTGKYQIAARFRTYSFFKRFTIVAGTIALFTLLTLWLYNTKKASTESRKLVWALSGRMITEKPLTGYGYGQFEKHYNLFQATYLAQLSGNTPLPEGAGYVNMAYNELLETTVEGGLPALLLEVCFGGCLLLFPWFSRKKKQSVATGAAPKETVQVPYQVAYAGVAAFITMSLVNFTFQAIPVYCVFLIYFVILSTNPVYNIRPLVRISIRWRQAMLKIAGIILIAGNGWLMFHWYKEALAQVLLKKVVIMAKRGSLTEAAKRMQLLHTSLSNAESFWRNYAYILLVSHKYQQAIQVLKKASAISADPDIHYALGYCYEQTGTWGQAIPEYQLAAHLEPQRLKPRYALMKLYYRSGDTLRLISMANQIIALPSKGNIEEANGYKTEASKLLHKIKNLSPADKVF</sequence>
<proteinExistence type="predicted"/>
<feature type="transmembrane region" description="Helical" evidence="6">
    <location>
        <begin position="206"/>
        <end position="224"/>
    </location>
</feature>
<dbReference type="InterPro" id="IPR011990">
    <property type="entry name" value="TPR-like_helical_dom_sf"/>
</dbReference>
<feature type="transmembrane region" description="Helical" evidence="6">
    <location>
        <begin position="371"/>
        <end position="390"/>
    </location>
</feature>
<feature type="transmembrane region" description="Helical" evidence="6">
    <location>
        <begin position="236"/>
        <end position="254"/>
    </location>
</feature>
<dbReference type="PANTHER" id="PTHR37422:SF13">
    <property type="entry name" value="LIPOPOLYSACCHARIDE BIOSYNTHESIS PROTEIN PA4999-RELATED"/>
    <property type="match status" value="1"/>
</dbReference>
<dbReference type="PROSITE" id="PS50005">
    <property type="entry name" value="TPR"/>
    <property type="match status" value="1"/>
</dbReference>
<evidence type="ECO:0000256" key="6">
    <source>
        <dbReference type="SAM" id="Phobius"/>
    </source>
</evidence>
<dbReference type="PANTHER" id="PTHR37422">
    <property type="entry name" value="TEICHURONIC ACID BIOSYNTHESIS PROTEIN TUAE"/>
    <property type="match status" value="1"/>
</dbReference>
<feature type="transmembrane region" description="Helical" evidence="6">
    <location>
        <begin position="117"/>
        <end position="139"/>
    </location>
</feature>
<evidence type="ECO:0000256" key="2">
    <source>
        <dbReference type="ARBA" id="ARBA00022692"/>
    </source>
</evidence>
<dbReference type="SUPFAM" id="SSF48452">
    <property type="entry name" value="TPR-like"/>
    <property type="match status" value="1"/>
</dbReference>
<organism evidence="8 9">
    <name type="scientific">Niastella soli</name>
    <dbReference type="NCBI Taxonomy" id="2821487"/>
    <lineage>
        <taxon>Bacteria</taxon>
        <taxon>Pseudomonadati</taxon>
        <taxon>Bacteroidota</taxon>
        <taxon>Chitinophagia</taxon>
        <taxon>Chitinophagales</taxon>
        <taxon>Chitinophagaceae</taxon>
        <taxon>Niastella</taxon>
    </lineage>
</organism>
<dbReference type="RefSeq" id="WP_209144934.1">
    <property type="nucleotide sequence ID" value="NZ_JAGHKO010000024.1"/>
</dbReference>
<feature type="transmembrane region" description="Helical" evidence="6">
    <location>
        <begin position="92"/>
        <end position="110"/>
    </location>
</feature>
<gene>
    <name evidence="8" type="ORF">J7I42_34255</name>
</gene>
<feature type="transmembrane region" description="Helical" evidence="6">
    <location>
        <begin position="396"/>
        <end position="418"/>
    </location>
</feature>
<evidence type="ECO:0000259" key="7">
    <source>
        <dbReference type="Pfam" id="PF04932"/>
    </source>
</evidence>
<dbReference type="Pfam" id="PF04932">
    <property type="entry name" value="Wzy_C"/>
    <property type="match status" value="1"/>
</dbReference>
<keyword evidence="4 6" id="KW-0472">Membrane</keyword>
<dbReference type="InterPro" id="IPR007016">
    <property type="entry name" value="O-antigen_ligase-rel_domated"/>
</dbReference>
<evidence type="ECO:0000256" key="5">
    <source>
        <dbReference type="PROSITE-ProRule" id="PRU00339"/>
    </source>
</evidence>
<evidence type="ECO:0000313" key="8">
    <source>
        <dbReference type="EMBL" id="MBO9205403.1"/>
    </source>
</evidence>
<evidence type="ECO:0000313" key="9">
    <source>
        <dbReference type="Proteomes" id="UP000677244"/>
    </source>
</evidence>
<evidence type="ECO:0000256" key="3">
    <source>
        <dbReference type="ARBA" id="ARBA00022989"/>
    </source>
</evidence>
<reference evidence="8 9" key="1">
    <citation type="submission" date="2021-03" db="EMBL/GenBank/DDBJ databases">
        <title>Assistant Professor.</title>
        <authorList>
            <person name="Huq M.A."/>
        </authorList>
    </citation>
    <scope>NUCLEOTIDE SEQUENCE [LARGE SCALE GENOMIC DNA]</scope>
    <source>
        <strain evidence="8 9">MAH-29</strain>
    </source>
</reference>
<feature type="domain" description="O-antigen ligase-related" evidence="7">
    <location>
        <begin position="189"/>
        <end position="337"/>
    </location>
</feature>
<accession>A0ABS3Z5E5</accession>
<name>A0ABS3Z5E5_9BACT</name>
<dbReference type="InterPro" id="IPR019734">
    <property type="entry name" value="TPR_rpt"/>
</dbReference>
<protein>
    <submittedName>
        <fullName evidence="8">O-antigen ligase family protein</fullName>
    </submittedName>
</protein>
<comment type="caution">
    <text evidence="8">The sequence shown here is derived from an EMBL/GenBank/DDBJ whole genome shotgun (WGS) entry which is preliminary data.</text>
</comment>
<keyword evidence="2 6" id="KW-0812">Transmembrane</keyword>
<feature type="repeat" description="TPR" evidence="5">
    <location>
        <begin position="523"/>
        <end position="556"/>
    </location>
</feature>
<feature type="transmembrane region" description="Helical" evidence="6">
    <location>
        <begin position="430"/>
        <end position="451"/>
    </location>
</feature>
<feature type="transmembrane region" description="Helical" evidence="6">
    <location>
        <begin position="159"/>
        <end position="176"/>
    </location>
</feature>
<evidence type="ECO:0000256" key="4">
    <source>
        <dbReference type="ARBA" id="ARBA00023136"/>
    </source>
</evidence>
<feature type="transmembrane region" description="Helical" evidence="6">
    <location>
        <begin position="183"/>
        <end position="200"/>
    </location>
</feature>